<keyword evidence="3" id="KW-1185">Reference proteome</keyword>
<gene>
    <name evidence="2" type="ORF">ZIOFF_035355</name>
</gene>
<feature type="compositionally biased region" description="Basic and acidic residues" evidence="1">
    <location>
        <begin position="184"/>
        <end position="196"/>
    </location>
</feature>
<proteinExistence type="predicted"/>
<reference evidence="2 3" key="1">
    <citation type="submission" date="2020-08" db="EMBL/GenBank/DDBJ databases">
        <title>Plant Genome Project.</title>
        <authorList>
            <person name="Zhang R.-G."/>
        </authorList>
    </citation>
    <scope>NUCLEOTIDE SEQUENCE [LARGE SCALE GENOMIC DNA]</scope>
    <source>
        <tissue evidence="2">Rhizome</tissue>
    </source>
</reference>
<sequence length="635" mass="70759">MTAEIERRALYHHHQLQPPRRLPTSTCDVHPGETVTGFCASCLRERLAGLEAPAGSAGRRSTSSLRSVFRKVATGAGPAAGSSFLRRSKSSSFVRGDGADGFSAQRPPAAAFEPQRRSCDVRGRSTLWSLFNQSDSHCRVAENPCAALSASILTIATANGALKSEEESRNIGVPFPDAISPSSETREAKGESNDEIRPADPVVVVVGSSREMNEERKVARVEDITLELKPMKDHIDLDSQPLRKQAKKPPPKDLKEIANSFWLAASVFSKKLQKWRRKQKLKKQNGEATVRTEKPAKLSRMFRDTQSEVAVNASGRRSCDTDPRFSLDAGRMSFDDTRFSWDEPRASWDGYLIGGRSVFPRLPPMLAVVEDAPSQTVQRSDYLIPVEEDATTVPGGSSQTRDYYLDSSSRRRRSLDRSASIREQPLEACELKPVPNGKVSLAGGMEFYQFNPTTLLDRDVKDWNSNSLRDDYLGSFESGLGDQRGAAAKKSRRWSKAWNIWGLIQRRNSSRGDANIAERALSESWPELSSRGLNNRMLRSNSSVSSRNSFSGNAECKGIKKHNTKSSNHYCKNSRDEFVLERNKSARYSPNHLDNNGLLRFYLTPMRNSRRNGVASGRGRQISSRYLTRSMLGLY</sequence>
<evidence type="ECO:0000256" key="1">
    <source>
        <dbReference type="SAM" id="MobiDB-lite"/>
    </source>
</evidence>
<dbReference type="PANTHER" id="PTHR31659:SF9">
    <property type="entry name" value="PROTEIN: UPF0503-LIKE PROTEIN, PUTATIVE (DUF740)-RELATED"/>
    <property type="match status" value="1"/>
</dbReference>
<dbReference type="OrthoDB" id="758624at2759"/>
<evidence type="ECO:0000313" key="3">
    <source>
        <dbReference type="Proteomes" id="UP000734854"/>
    </source>
</evidence>
<name>A0A8J5L7K9_ZINOF</name>
<dbReference type="AlphaFoldDB" id="A0A8J5L7K9"/>
<feature type="region of interest" description="Disordered" evidence="1">
    <location>
        <begin position="387"/>
        <end position="419"/>
    </location>
</feature>
<accession>A0A8J5L7K9</accession>
<organism evidence="2 3">
    <name type="scientific">Zingiber officinale</name>
    <name type="common">Ginger</name>
    <name type="synonym">Amomum zingiber</name>
    <dbReference type="NCBI Taxonomy" id="94328"/>
    <lineage>
        <taxon>Eukaryota</taxon>
        <taxon>Viridiplantae</taxon>
        <taxon>Streptophyta</taxon>
        <taxon>Embryophyta</taxon>
        <taxon>Tracheophyta</taxon>
        <taxon>Spermatophyta</taxon>
        <taxon>Magnoliopsida</taxon>
        <taxon>Liliopsida</taxon>
        <taxon>Zingiberales</taxon>
        <taxon>Zingiberaceae</taxon>
        <taxon>Zingiber</taxon>
    </lineage>
</organism>
<dbReference type="EMBL" id="JACMSC010000010">
    <property type="protein sequence ID" value="KAG6503066.1"/>
    <property type="molecule type" value="Genomic_DNA"/>
</dbReference>
<feature type="region of interest" description="Disordered" evidence="1">
    <location>
        <begin position="167"/>
        <end position="196"/>
    </location>
</feature>
<dbReference type="Proteomes" id="UP000734854">
    <property type="component" value="Unassembled WGS sequence"/>
</dbReference>
<protein>
    <submittedName>
        <fullName evidence="2">Uncharacterized protein</fullName>
    </submittedName>
</protein>
<dbReference type="Pfam" id="PF05340">
    <property type="entry name" value="DUF740"/>
    <property type="match status" value="1"/>
</dbReference>
<evidence type="ECO:0000313" key="2">
    <source>
        <dbReference type="EMBL" id="KAG6503066.1"/>
    </source>
</evidence>
<dbReference type="InterPro" id="IPR008004">
    <property type="entry name" value="OCTOPUS-like"/>
</dbReference>
<dbReference type="PANTHER" id="PTHR31659">
    <property type="entry name" value="PROTEIN: UPF0503-LIKE PROTEIN, PUTATIVE (DUF740)-RELATED"/>
    <property type="match status" value="1"/>
</dbReference>
<comment type="caution">
    <text evidence="2">The sequence shown here is derived from an EMBL/GenBank/DDBJ whole genome shotgun (WGS) entry which is preliminary data.</text>
</comment>